<dbReference type="PANTHER" id="PTHR44591">
    <property type="entry name" value="STRESS RESPONSE REGULATOR PROTEIN 1"/>
    <property type="match status" value="1"/>
</dbReference>
<evidence type="ECO:0000313" key="5">
    <source>
        <dbReference type="Proteomes" id="UP000017127"/>
    </source>
</evidence>
<dbReference type="EMBL" id="AUZM01000010">
    <property type="protein sequence ID" value="ERT08528.1"/>
    <property type="molecule type" value="Genomic_DNA"/>
</dbReference>
<comment type="caution">
    <text evidence="4">The sequence shown here is derived from an EMBL/GenBank/DDBJ whole genome shotgun (WGS) entry which is preliminary data.</text>
</comment>
<dbReference type="CDD" id="cd17552">
    <property type="entry name" value="REC_RR468-like"/>
    <property type="match status" value="1"/>
</dbReference>
<protein>
    <submittedName>
        <fullName evidence="4">Response regulator</fullName>
    </submittedName>
</protein>
<dbReference type="Gene3D" id="3.40.50.2300">
    <property type="match status" value="1"/>
</dbReference>
<dbReference type="AlphaFoldDB" id="U7QKX7"/>
<dbReference type="SMART" id="SM00448">
    <property type="entry name" value="REC"/>
    <property type="match status" value="1"/>
</dbReference>
<evidence type="ECO:0000259" key="3">
    <source>
        <dbReference type="PROSITE" id="PS50110"/>
    </source>
</evidence>
<reference evidence="4 5" key="1">
    <citation type="journal article" date="2013" name="Front. Microbiol.">
        <title>Comparative genomic analyses of the cyanobacterium, Lyngbya aestuarii BL J, a powerful hydrogen producer.</title>
        <authorList>
            <person name="Kothari A."/>
            <person name="Vaughn M."/>
            <person name="Garcia-Pichel F."/>
        </authorList>
    </citation>
    <scope>NUCLEOTIDE SEQUENCE [LARGE SCALE GENOMIC DNA]</scope>
    <source>
        <strain evidence="4 5">BL J</strain>
    </source>
</reference>
<dbReference type="InterPro" id="IPR011006">
    <property type="entry name" value="CheY-like_superfamily"/>
</dbReference>
<feature type="domain" description="Response regulatory" evidence="3">
    <location>
        <begin position="11"/>
        <end position="128"/>
    </location>
</feature>
<accession>U7QKX7</accession>
<dbReference type="Proteomes" id="UP000017127">
    <property type="component" value="Unassembled WGS sequence"/>
</dbReference>
<dbReference type="InterPro" id="IPR001789">
    <property type="entry name" value="Sig_transdc_resp-reg_receiver"/>
</dbReference>
<evidence type="ECO:0000256" key="1">
    <source>
        <dbReference type="ARBA" id="ARBA00022553"/>
    </source>
</evidence>
<dbReference type="GO" id="GO:0000160">
    <property type="term" value="P:phosphorelay signal transduction system"/>
    <property type="evidence" value="ECO:0007669"/>
    <property type="project" value="InterPro"/>
</dbReference>
<keyword evidence="5" id="KW-1185">Reference proteome</keyword>
<dbReference type="SUPFAM" id="SSF52172">
    <property type="entry name" value="CheY-like"/>
    <property type="match status" value="1"/>
</dbReference>
<name>U7QKX7_9CYAN</name>
<dbReference type="InterPro" id="IPR050595">
    <property type="entry name" value="Bact_response_regulator"/>
</dbReference>
<organism evidence="4 5">
    <name type="scientific">Lyngbya aestuarii BL J</name>
    <dbReference type="NCBI Taxonomy" id="1348334"/>
    <lineage>
        <taxon>Bacteria</taxon>
        <taxon>Bacillati</taxon>
        <taxon>Cyanobacteriota</taxon>
        <taxon>Cyanophyceae</taxon>
        <taxon>Oscillatoriophycideae</taxon>
        <taxon>Oscillatoriales</taxon>
        <taxon>Microcoleaceae</taxon>
        <taxon>Lyngbya</taxon>
    </lineage>
</organism>
<dbReference type="PROSITE" id="PS50110">
    <property type="entry name" value="RESPONSE_REGULATORY"/>
    <property type="match status" value="1"/>
</dbReference>
<keyword evidence="1 2" id="KW-0597">Phosphoprotein</keyword>
<dbReference type="Pfam" id="PF00072">
    <property type="entry name" value="Response_reg"/>
    <property type="match status" value="1"/>
</dbReference>
<gene>
    <name evidence="4" type="ORF">M595_1555</name>
</gene>
<evidence type="ECO:0000313" key="4">
    <source>
        <dbReference type="EMBL" id="ERT08528.1"/>
    </source>
</evidence>
<feature type="modified residue" description="4-aspartylphosphate" evidence="2">
    <location>
        <position position="61"/>
    </location>
</feature>
<evidence type="ECO:0000256" key="2">
    <source>
        <dbReference type="PROSITE-ProRule" id="PRU00169"/>
    </source>
</evidence>
<proteinExistence type="predicted"/>
<dbReference type="PANTHER" id="PTHR44591:SF22">
    <property type="entry name" value="CHEY SUBFAMILY"/>
    <property type="match status" value="1"/>
</dbReference>
<sequence>MINELSKIKRRILLIDDEEDIRELLQMSLEMSSRWEVLTAGSGLEGLEMARTYQPDAIILDVIMPDMDGPMTFEQLQQDPETRNIPVILLTAKAKADEQPRYTNLGVKAVLSKLINPLSFAEQLSNILEWPSGG</sequence>